<dbReference type="Pfam" id="PF10545">
    <property type="entry name" value="MADF_DNA_bdg"/>
    <property type="match status" value="1"/>
</dbReference>
<dbReference type="PANTHER" id="PTHR12243:SF67">
    <property type="entry name" value="COREPRESSOR OF PANGOLIN, ISOFORM A-RELATED"/>
    <property type="match status" value="1"/>
</dbReference>
<feature type="compositionally biased region" description="Polar residues" evidence="2">
    <location>
        <begin position="154"/>
        <end position="166"/>
    </location>
</feature>
<feature type="region of interest" description="Disordered" evidence="2">
    <location>
        <begin position="150"/>
        <end position="170"/>
    </location>
</feature>
<feature type="domain" description="MADF" evidence="4">
    <location>
        <begin position="26"/>
        <end position="118"/>
    </location>
</feature>
<dbReference type="AlphaFoldDB" id="A0A914KP50"/>
<dbReference type="PANTHER" id="PTHR12243">
    <property type="entry name" value="MADF DOMAIN TRANSCRIPTION FACTOR"/>
    <property type="match status" value="1"/>
</dbReference>
<feature type="coiled-coil region" evidence="1">
    <location>
        <begin position="197"/>
        <end position="224"/>
    </location>
</feature>
<evidence type="ECO:0000256" key="3">
    <source>
        <dbReference type="SAM" id="SignalP"/>
    </source>
</evidence>
<dbReference type="InterPro" id="IPR039353">
    <property type="entry name" value="TF_Adf1"/>
</dbReference>
<accession>A0A914KP50</accession>
<protein>
    <submittedName>
        <fullName evidence="6">MADF domain-containing protein</fullName>
    </submittedName>
</protein>
<dbReference type="Proteomes" id="UP000887563">
    <property type="component" value="Unplaced"/>
</dbReference>
<evidence type="ECO:0000313" key="6">
    <source>
        <dbReference type="WBParaSite" id="Minc3s00065g03263"/>
    </source>
</evidence>
<feature type="signal peptide" evidence="3">
    <location>
        <begin position="1"/>
        <end position="20"/>
    </location>
</feature>
<dbReference type="SMART" id="SM00595">
    <property type="entry name" value="MADF"/>
    <property type="match status" value="1"/>
</dbReference>
<keyword evidence="3" id="KW-0732">Signal</keyword>
<organism evidence="5 6">
    <name type="scientific">Meloidogyne incognita</name>
    <name type="common">Southern root-knot nematode worm</name>
    <name type="synonym">Oxyuris incognita</name>
    <dbReference type="NCBI Taxonomy" id="6306"/>
    <lineage>
        <taxon>Eukaryota</taxon>
        <taxon>Metazoa</taxon>
        <taxon>Ecdysozoa</taxon>
        <taxon>Nematoda</taxon>
        <taxon>Chromadorea</taxon>
        <taxon>Rhabditida</taxon>
        <taxon>Tylenchina</taxon>
        <taxon>Tylenchomorpha</taxon>
        <taxon>Tylenchoidea</taxon>
        <taxon>Meloidogynidae</taxon>
        <taxon>Meloidogyninae</taxon>
        <taxon>Meloidogyne</taxon>
        <taxon>Meloidogyne incognita group</taxon>
    </lineage>
</organism>
<evidence type="ECO:0000256" key="2">
    <source>
        <dbReference type="SAM" id="MobiDB-lite"/>
    </source>
</evidence>
<name>A0A914KP50_MELIC</name>
<evidence type="ECO:0000259" key="4">
    <source>
        <dbReference type="PROSITE" id="PS51029"/>
    </source>
</evidence>
<feature type="chain" id="PRO_5037042702" evidence="3">
    <location>
        <begin position="21"/>
        <end position="454"/>
    </location>
</feature>
<proteinExistence type="predicted"/>
<reference evidence="6" key="1">
    <citation type="submission" date="2022-11" db="UniProtKB">
        <authorList>
            <consortium name="WormBaseParasite"/>
        </authorList>
    </citation>
    <scope>IDENTIFICATION</scope>
</reference>
<sequence>MCYLLFIIMAPATIPSCCLTAEQKDILIDAVHVRPVIWDCSIPDYQDVQNRRAAFAEVAEILSDDKSKYSGPEMQVEWKKLRDIFNRTLKKVVANGGSDSEITWRYWQKLQFIADHERTQIYKAMQKWSKKVPSSLSLSPPIKSNFNNLKRRSSNNYVPSQSTNNRRFNKISDGKRTTSMVQQLAEVAQTARELLGIETKKEEIEEFKEEINEEEEKYKLINEDGEIIDEDGREEEKGNNCEAIEQQQQKINSRKQRMKEFNTIQEQQQRPIDTIGQMLLLGSQLQNSSFNGIDCSSIGNDTNPTSTTCTTTELNKTMDNNDLPKLLNELLSRGTEIIETTKECFGRTKWPINSQIKNEGTKRPRVEEQLKNEWNYCNGNNIKTEQHQSIIRTQKQTSVSDQFDVFGMFIASQLRTLHSHSPQSAFTLKRALTGLCFQFEAEQKESEGKNKFNF</sequence>
<keyword evidence="5" id="KW-1185">Reference proteome</keyword>
<dbReference type="WBParaSite" id="Minc3s00065g03263">
    <property type="protein sequence ID" value="Minc3s00065g03263"/>
    <property type="gene ID" value="Minc3s00065g03263"/>
</dbReference>
<evidence type="ECO:0000256" key="1">
    <source>
        <dbReference type="SAM" id="Coils"/>
    </source>
</evidence>
<evidence type="ECO:0000313" key="5">
    <source>
        <dbReference type="Proteomes" id="UP000887563"/>
    </source>
</evidence>
<keyword evidence="1" id="KW-0175">Coiled coil</keyword>
<dbReference type="InterPro" id="IPR006578">
    <property type="entry name" value="MADF-dom"/>
</dbReference>
<dbReference type="PROSITE" id="PS51029">
    <property type="entry name" value="MADF"/>
    <property type="match status" value="1"/>
</dbReference>